<dbReference type="InterPro" id="IPR042771">
    <property type="entry name" value="GTF3C6-like"/>
</dbReference>
<protein>
    <recommendedName>
        <fullName evidence="2">Transcription factor TFIIIC triple barrel domain-containing protein</fullName>
    </recommendedName>
</protein>
<evidence type="ECO:0000256" key="1">
    <source>
        <dbReference type="SAM" id="MobiDB-lite"/>
    </source>
</evidence>
<comment type="caution">
    <text evidence="3">The sequence shown here is derived from an EMBL/GenBank/DDBJ whole genome shotgun (WGS) entry which is preliminary data.</text>
</comment>
<dbReference type="GO" id="GO:0006383">
    <property type="term" value="P:transcription by RNA polymerase III"/>
    <property type="evidence" value="ECO:0007669"/>
    <property type="project" value="InterPro"/>
</dbReference>
<dbReference type="GO" id="GO:0000127">
    <property type="term" value="C:transcription factor TFIIIC complex"/>
    <property type="evidence" value="ECO:0007669"/>
    <property type="project" value="TreeGrafter"/>
</dbReference>
<dbReference type="EMBL" id="WIXP02000009">
    <property type="protein sequence ID" value="KAF6204735.1"/>
    <property type="molecule type" value="Genomic_DNA"/>
</dbReference>
<dbReference type="AlphaFoldDB" id="A0A8S9XB12"/>
<organism evidence="3 4">
    <name type="scientific">Apolygus lucorum</name>
    <name type="common">Small green plant bug</name>
    <name type="synonym">Lygocoris lucorum</name>
    <dbReference type="NCBI Taxonomy" id="248454"/>
    <lineage>
        <taxon>Eukaryota</taxon>
        <taxon>Metazoa</taxon>
        <taxon>Ecdysozoa</taxon>
        <taxon>Arthropoda</taxon>
        <taxon>Hexapoda</taxon>
        <taxon>Insecta</taxon>
        <taxon>Pterygota</taxon>
        <taxon>Neoptera</taxon>
        <taxon>Paraneoptera</taxon>
        <taxon>Hemiptera</taxon>
        <taxon>Heteroptera</taxon>
        <taxon>Panheteroptera</taxon>
        <taxon>Cimicomorpha</taxon>
        <taxon>Miridae</taxon>
        <taxon>Mirini</taxon>
        <taxon>Apolygus</taxon>
    </lineage>
</organism>
<proteinExistence type="predicted"/>
<dbReference type="PANTHER" id="PTHR21860:SF2">
    <property type="entry name" value="GENERAL TRANSCRIPTION FACTOR 3C POLYPEPTIDE 6"/>
    <property type="match status" value="1"/>
</dbReference>
<name>A0A8S9XB12_APOLU</name>
<feature type="compositionally biased region" description="Basic and acidic residues" evidence="1">
    <location>
        <begin position="18"/>
        <end position="29"/>
    </location>
</feature>
<dbReference type="Pfam" id="PF10419">
    <property type="entry name" value="TFIIIC_sub6"/>
    <property type="match status" value="1"/>
</dbReference>
<dbReference type="Proteomes" id="UP000466442">
    <property type="component" value="Linkage Group LG9"/>
</dbReference>
<dbReference type="PANTHER" id="PTHR21860">
    <property type="entry name" value="TRANSCRIPTION INITIATION FACTOR IIIC TFIIIC , POLYPEPTIDE 6-RELATED"/>
    <property type="match status" value="1"/>
</dbReference>
<accession>A0A8S9XB12</accession>
<gene>
    <name evidence="3" type="ORF">GE061_018896</name>
</gene>
<sequence length="204" mass="23289">MCLDDGTPYNIHTFPTMQRKEEDEEEHFKQPQNTTTPKTKLMFLFSVSVLTSDRERDVTVKTFVPNEDFSTSTAYRASENSAFIMESEDEYKEQEVLVYMDFSSKIDDDLFSLEKEFKLIGLDSDTPVLQLANQVFQGEWKDSLGTQVILEQDESPPKADPLFSENPSTSLKYSCRTNKVLHMSRIFVNSKNDAPPPGEEACPS</sequence>
<dbReference type="Gene3D" id="2.60.40.4370">
    <property type="match status" value="1"/>
</dbReference>
<keyword evidence="4" id="KW-1185">Reference proteome</keyword>
<dbReference type="OrthoDB" id="1877767at2759"/>
<evidence type="ECO:0000313" key="4">
    <source>
        <dbReference type="Proteomes" id="UP000466442"/>
    </source>
</evidence>
<feature type="region of interest" description="Disordered" evidence="1">
    <location>
        <begin position="1"/>
        <end position="34"/>
    </location>
</feature>
<reference evidence="3" key="1">
    <citation type="journal article" date="2021" name="Mol. Ecol. Resour.">
        <title>Apolygus lucorum genome provides insights into omnivorousness and mesophyll feeding.</title>
        <authorList>
            <person name="Liu Y."/>
            <person name="Liu H."/>
            <person name="Wang H."/>
            <person name="Huang T."/>
            <person name="Liu B."/>
            <person name="Yang B."/>
            <person name="Yin L."/>
            <person name="Li B."/>
            <person name="Zhang Y."/>
            <person name="Zhang S."/>
            <person name="Jiang F."/>
            <person name="Zhang X."/>
            <person name="Ren Y."/>
            <person name="Wang B."/>
            <person name="Wang S."/>
            <person name="Lu Y."/>
            <person name="Wu K."/>
            <person name="Fan W."/>
            <person name="Wang G."/>
        </authorList>
    </citation>
    <scope>NUCLEOTIDE SEQUENCE</scope>
    <source>
        <strain evidence="3">12Hb</strain>
    </source>
</reference>
<evidence type="ECO:0000313" key="3">
    <source>
        <dbReference type="EMBL" id="KAF6204735.1"/>
    </source>
</evidence>
<dbReference type="InterPro" id="IPR019481">
    <property type="entry name" value="TFIIIC_triple_barrel"/>
</dbReference>
<evidence type="ECO:0000259" key="2">
    <source>
        <dbReference type="Pfam" id="PF10419"/>
    </source>
</evidence>
<feature type="domain" description="Transcription factor TFIIIC triple barrel" evidence="2">
    <location>
        <begin position="93"/>
        <end position="188"/>
    </location>
</feature>